<dbReference type="SUPFAM" id="SSF47473">
    <property type="entry name" value="EF-hand"/>
    <property type="match status" value="1"/>
</dbReference>
<feature type="coiled-coil region" evidence="2">
    <location>
        <begin position="210"/>
        <end position="260"/>
    </location>
</feature>
<dbReference type="Proteomes" id="UP000037460">
    <property type="component" value="Unassembled WGS sequence"/>
</dbReference>
<feature type="domain" description="EF-hand" evidence="4">
    <location>
        <begin position="300"/>
        <end position="335"/>
    </location>
</feature>
<evidence type="ECO:0000256" key="3">
    <source>
        <dbReference type="SAM" id="MobiDB-lite"/>
    </source>
</evidence>
<comment type="caution">
    <text evidence="5">The sequence shown here is derived from an EMBL/GenBank/DDBJ whole genome shotgun (WGS) entry which is preliminary data.</text>
</comment>
<reference evidence="6" key="1">
    <citation type="journal article" date="2015" name="PLoS Genet.">
        <title>Genome Sequence and Transcriptome Analyses of Chrysochromulina tobin: Metabolic Tools for Enhanced Algal Fitness in the Prominent Order Prymnesiales (Haptophyceae).</title>
        <authorList>
            <person name="Hovde B.T."/>
            <person name="Deodato C.R."/>
            <person name="Hunsperger H.M."/>
            <person name="Ryken S.A."/>
            <person name="Yost W."/>
            <person name="Jha R.K."/>
            <person name="Patterson J."/>
            <person name="Monnat R.J. Jr."/>
            <person name="Barlow S.B."/>
            <person name="Starkenburg S.R."/>
            <person name="Cattolico R.A."/>
        </authorList>
    </citation>
    <scope>NUCLEOTIDE SEQUENCE</scope>
    <source>
        <strain evidence="6">CCMP291</strain>
    </source>
</reference>
<keyword evidence="2" id="KW-0175">Coiled coil</keyword>
<dbReference type="EMBL" id="JWZX01001507">
    <property type="protein sequence ID" value="KOO33488.1"/>
    <property type="molecule type" value="Genomic_DNA"/>
</dbReference>
<accession>A0A0M0K541</accession>
<evidence type="ECO:0000259" key="4">
    <source>
        <dbReference type="PROSITE" id="PS50222"/>
    </source>
</evidence>
<keyword evidence="1" id="KW-0106">Calcium</keyword>
<keyword evidence="6" id="KW-1185">Reference proteome</keyword>
<gene>
    <name evidence="5" type="ORF">Ctob_013301</name>
</gene>
<dbReference type="InterPro" id="IPR002048">
    <property type="entry name" value="EF_hand_dom"/>
</dbReference>
<dbReference type="GO" id="GO:0005509">
    <property type="term" value="F:calcium ion binding"/>
    <property type="evidence" value="ECO:0007669"/>
    <property type="project" value="InterPro"/>
</dbReference>
<protein>
    <recommendedName>
        <fullName evidence="4">EF-hand domain-containing protein</fullName>
    </recommendedName>
</protein>
<evidence type="ECO:0000313" key="6">
    <source>
        <dbReference type="Proteomes" id="UP000037460"/>
    </source>
</evidence>
<dbReference type="Gene3D" id="1.10.238.10">
    <property type="entry name" value="EF-hand"/>
    <property type="match status" value="1"/>
</dbReference>
<feature type="non-terminal residue" evidence="5">
    <location>
        <position position="825"/>
    </location>
</feature>
<dbReference type="PROSITE" id="PS00018">
    <property type="entry name" value="EF_HAND_1"/>
    <property type="match status" value="1"/>
</dbReference>
<evidence type="ECO:0000313" key="5">
    <source>
        <dbReference type="EMBL" id="KOO33488.1"/>
    </source>
</evidence>
<dbReference type="InterPro" id="IPR011992">
    <property type="entry name" value="EF-hand-dom_pair"/>
</dbReference>
<sequence>MGSLDALRALYGLWKELARLATQAARAEEMEWREDQLTSKDAEAAARAVMGDAWEELAAARARLLPLHAEEQRVRDIEASAAPDEKKILEDLEAHLAHEIALRAEEARLLMEAGEADEAEAAARKRKEKAIEGSLACAEAAQSERMRLAEQRAQRQEGRAARRRVREVHAAERRAQLDASQLMLQHAAAEQRQRLALERARAQRQQDAERRSLERLCAATAELIERSEEEVAWAEAEWRKQRTELERAAVEREAAMLEWRRGNPRTPEEGVGGGGGAVLGAAGAAGMEANPQQQSAEMSAELEATEEAFHYIDLDRDGYITQGDLLRTFGVHLEKRSMQRLLEHVDRRVNRINCEQFQRIMRSEIRRAQERNGSDEVAKALKSTAAAAVAAREGGGDWGRGARLLKRALGFSASRAPARAGLAPSEAVGNQAVGNQAVGNQARPPLGMMTSAEAAALVVPAPASQDRFLVRVRSRRKALDAALHTESEVAQREVAAEAAERSALWAEAGSLRVDRQMLHGLYCALRERRCDWVAEAEALAAERQSREYKMKIVTAPLAAARVRQLPFLPQVTALRGALQRSIDESREGIQRTSALRCGTAERCVAHEERLQCEREWLRLSMERLAQQRASQARLYVDMTTEMEAQARCEAAAKHDAQLCAAARATLVPLGEALRQEKAALTAASERERQLGSHAAHLDELFEELAALYPGLDGIDLDDIDGAESVSGSVAESAAESEQLEGLSFRHSEQTSFRHSEQTSFRHSEQTSFRHSEQTSFRHSEQLEGLTIPPLLRALPWAKAAIKAAELATAALEAASAPGTAANMAA</sequence>
<evidence type="ECO:0000256" key="1">
    <source>
        <dbReference type="ARBA" id="ARBA00022837"/>
    </source>
</evidence>
<dbReference type="InterPro" id="IPR018247">
    <property type="entry name" value="EF_Hand_1_Ca_BS"/>
</dbReference>
<dbReference type="PROSITE" id="PS50222">
    <property type="entry name" value="EF_HAND_2"/>
    <property type="match status" value="1"/>
</dbReference>
<organism evidence="5 6">
    <name type="scientific">Chrysochromulina tobinii</name>
    <dbReference type="NCBI Taxonomy" id="1460289"/>
    <lineage>
        <taxon>Eukaryota</taxon>
        <taxon>Haptista</taxon>
        <taxon>Haptophyta</taxon>
        <taxon>Prymnesiophyceae</taxon>
        <taxon>Prymnesiales</taxon>
        <taxon>Chrysochromulinaceae</taxon>
        <taxon>Chrysochromulina</taxon>
    </lineage>
</organism>
<name>A0A0M0K541_9EUKA</name>
<evidence type="ECO:0000256" key="2">
    <source>
        <dbReference type="SAM" id="Coils"/>
    </source>
</evidence>
<feature type="region of interest" description="Disordered" evidence="3">
    <location>
        <begin position="727"/>
        <end position="780"/>
    </location>
</feature>
<feature type="compositionally biased region" description="Basic and acidic residues" evidence="3">
    <location>
        <begin position="743"/>
        <end position="780"/>
    </location>
</feature>
<proteinExistence type="predicted"/>
<feature type="compositionally biased region" description="Low complexity" evidence="3">
    <location>
        <begin position="727"/>
        <end position="736"/>
    </location>
</feature>
<dbReference type="AlphaFoldDB" id="A0A0M0K541"/>